<proteinExistence type="predicted"/>
<sequence>MDEGLFGSGKDIFGRDKYDNKSGQYIPSFERGDIDWSQLARAYATQFRPQMAGDENSNQGG</sequence>
<protein>
    <submittedName>
        <fullName evidence="1">Uncharacterized protein</fullName>
    </submittedName>
</protein>
<organism evidence="1 2">
    <name type="scientific">Pedobacter suwonensis</name>
    <dbReference type="NCBI Taxonomy" id="332999"/>
    <lineage>
        <taxon>Bacteria</taxon>
        <taxon>Pseudomonadati</taxon>
        <taxon>Bacteroidota</taxon>
        <taxon>Sphingobacteriia</taxon>
        <taxon>Sphingobacteriales</taxon>
        <taxon>Sphingobacteriaceae</taxon>
        <taxon>Pedobacter</taxon>
    </lineage>
</organism>
<dbReference type="Proteomes" id="UP000198836">
    <property type="component" value="Unassembled WGS sequence"/>
</dbReference>
<accession>A0A1I0STR0</accession>
<name>A0A1I0STR0_9SPHI</name>
<reference evidence="2" key="1">
    <citation type="submission" date="2016-10" db="EMBL/GenBank/DDBJ databases">
        <authorList>
            <person name="Varghese N."/>
            <person name="Submissions S."/>
        </authorList>
    </citation>
    <scope>NUCLEOTIDE SEQUENCE [LARGE SCALE GENOMIC DNA]</scope>
    <source>
        <strain evidence="2">DSM 18130</strain>
    </source>
</reference>
<evidence type="ECO:0000313" key="2">
    <source>
        <dbReference type="Proteomes" id="UP000198836"/>
    </source>
</evidence>
<dbReference type="STRING" id="332999.SAMN04488511_103191"/>
<evidence type="ECO:0000313" key="1">
    <source>
        <dbReference type="EMBL" id="SFA42889.1"/>
    </source>
</evidence>
<keyword evidence="2" id="KW-1185">Reference proteome</keyword>
<dbReference type="EMBL" id="FOJM01000003">
    <property type="protein sequence ID" value="SFA42889.1"/>
    <property type="molecule type" value="Genomic_DNA"/>
</dbReference>
<dbReference type="AlphaFoldDB" id="A0A1I0STR0"/>
<gene>
    <name evidence="1" type="ORF">SAMN04488511_103191</name>
</gene>